<reference evidence="2 3" key="1">
    <citation type="submission" date="2019-08" db="EMBL/GenBank/DDBJ databases">
        <title>Whole genome of Aphis craccivora.</title>
        <authorList>
            <person name="Voronova N.V."/>
            <person name="Shulinski R.S."/>
            <person name="Bandarenka Y.V."/>
            <person name="Zhorov D.G."/>
            <person name="Warner D."/>
        </authorList>
    </citation>
    <scope>NUCLEOTIDE SEQUENCE [LARGE SCALE GENOMIC DNA]</scope>
    <source>
        <strain evidence="2">180601</strain>
        <tissue evidence="2">Whole Body</tissue>
    </source>
</reference>
<gene>
    <name evidence="2" type="ORF">FWK35_00033396</name>
</gene>
<dbReference type="InterPro" id="IPR049512">
    <property type="entry name" value="DJR-like_dom"/>
</dbReference>
<dbReference type="Proteomes" id="UP000478052">
    <property type="component" value="Unassembled WGS sequence"/>
</dbReference>
<accession>A0A6G0VV50</accession>
<dbReference type="AlphaFoldDB" id="A0A6G0VV50"/>
<comment type="caution">
    <text evidence="2">The sequence shown here is derived from an EMBL/GenBank/DDBJ whole genome shotgun (WGS) entry which is preliminary data.</text>
</comment>
<proteinExistence type="predicted"/>
<evidence type="ECO:0000259" key="1">
    <source>
        <dbReference type="Pfam" id="PF21738"/>
    </source>
</evidence>
<feature type="domain" description="Double jelly roll-like" evidence="1">
    <location>
        <begin position="6"/>
        <end position="50"/>
    </location>
</feature>
<sequence>QDGYTYRAYAEFQKSYYGRDNVTPLLTQSDLKKLSQIIVVDMSRQNDNVKPRLLTSGLRSIPKKRFQHPPQHIA</sequence>
<feature type="non-terminal residue" evidence="2">
    <location>
        <position position="1"/>
    </location>
</feature>
<dbReference type="EMBL" id="VUJU01012013">
    <property type="protein sequence ID" value="KAF0709059.1"/>
    <property type="molecule type" value="Genomic_DNA"/>
</dbReference>
<keyword evidence="3" id="KW-1185">Reference proteome</keyword>
<evidence type="ECO:0000313" key="3">
    <source>
        <dbReference type="Proteomes" id="UP000478052"/>
    </source>
</evidence>
<evidence type="ECO:0000313" key="2">
    <source>
        <dbReference type="EMBL" id="KAF0709059.1"/>
    </source>
</evidence>
<protein>
    <recommendedName>
        <fullName evidence="1">Double jelly roll-like domain-containing protein</fullName>
    </recommendedName>
</protein>
<name>A0A6G0VV50_APHCR</name>
<organism evidence="2 3">
    <name type="scientific">Aphis craccivora</name>
    <name type="common">Cowpea aphid</name>
    <dbReference type="NCBI Taxonomy" id="307492"/>
    <lineage>
        <taxon>Eukaryota</taxon>
        <taxon>Metazoa</taxon>
        <taxon>Ecdysozoa</taxon>
        <taxon>Arthropoda</taxon>
        <taxon>Hexapoda</taxon>
        <taxon>Insecta</taxon>
        <taxon>Pterygota</taxon>
        <taxon>Neoptera</taxon>
        <taxon>Paraneoptera</taxon>
        <taxon>Hemiptera</taxon>
        <taxon>Sternorrhyncha</taxon>
        <taxon>Aphidomorpha</taxon>
        <taxon>Aphidoidea</taxon>
        <taxon>Aphididae</taxon>
        <taxon>Aphidini</taxon>
        <taxon>Aphis</taxon>
        <taxon>Aphis</taxon>
    </lineage>
</organism>
<feature type="non-terminal residue" evidence="2">
    <location>
        <position position="74"/>
    </location>
</feature>
<dbReference type="Pfam" id="PF21738">
    <property type="entry name" value="DJR-like_dom"/>
    <property type="match status" value="1"/>
</dbReference>